<feature type="transmembrane region" description="Helical" evidence="14">
    <location>
        <begin position="6"/>
        <end position="25"/>
    </location>
</feature>
<evidence type="ECO:0000256" key="9">
    <source>
        <dbReference type="ARBA" id="ARBA00025198"/>
    </source>
</evidence>
<comment type="caution">
    <text evidence="15">The sequence shown here is derived from an EMBL/GenBank/DDBJ whole genome shotgun (WGS) entry which is preliminary data.</text>
</comment>
<dbReference type="InterPro" id="IPR000711">
    <property type="entry name" value="ATPase_OSCP/dsu"/>
</dbReference>
<dbReference type="GO" id="GO:0012505">
    <property type="term" value="C:endomembrane system"/>
    <property type="evidence" value="ECO:0007669"/>
    <property type="project" value="UniProtKB-SubCell"/>
</dbReference>
<evidence type="ECO:0000256" key="7">
    <source>
        <dbReference type="ARBA" id="ARBA00023136"/>
    </source>
</evidence>
<keyword evidence="1 12" id="KW-0813">Transport</keyword>
<evidence type="ECO:0000313" key="16">
    <source>
        <dbReference type="Proteomes" id="UP000230859"/>
    </source>
</evidence>
<evidence type="ECO:0000256" key="1">
    <source>
        <dbReference type="ARBA" id="ARBA00022448"/>
    </source>
</evidence>
<evidence type="ECO:0000313" key="15">
    <source>
        <dbReference type="EMBL" id="PIQ86880.1"/>
    </source>
</evidence>
<evidence type="ECO:0000256" key="5">
    <source>
        <dbReference type="ARBA" id="ARBA00022989"/>
    </source>
</evidence>
<feature type="coiled-coil region" evidence="13">
    <location>
        <begin position="40"/>
        <end position="111"/>
    </location>
</feature>
<evidence type="ECO:0000256" key="2">
    <source>
        <dbReference type="ARBA" id="ARBA00022547"/>
    </source>
</evidence>
<dbReference type="AlphaFoldDB" id="A0A2H0LR16"/>
<keyword evidence="6 12" id="KW-0406">Ion transport</keyword>
<comment type="function">
    <text evidence="10">Component of the F(0) channel, it forms part of the peripheral stalk, linking F(1) to F(0). The b'-subunit is a diverged and duplicated form of b found in plants and photosynthetic bacteria.</text>
</comment>
<comment type="function">
    <text evidence="9">F(1)F(0) ATP synthase produces ATP from ADP in the presence of a proton or sodium gradient. F-type ATPases consist of two structural domains, F(1) containing the extramembraneous catalytic core and F(0) containing the membrane proton channel, linked together by a central stalk and a peripheral stalk. During catalysis, ATP synthesis in the catalytic domain of F(1) is coupled via a rotary mechanism of the central stalk subunits to proton translocation.</text>
</comment>
<keyword evidence="5 14" id="KW-1133">Transmembrane helix</keyword>
<dbReference type="Pfam" id="PF00430">
    <property type="entry name" value="ATP-synt_B"/>
    <property type="match status" value="1"/>
</dbReference>
<keyword evidence="2 12" id="KW-0138">CF(0)</keyword>
<keyword evidence="8" id="KW-0066">ATP synthesis</keyword>
<dbReference type="Pfam" id="PF00213">
    <property type="entry name" value="OSCP"/>
    <property type="match status" value="1"/>
</dbReference>
<keyword evidence="3 12" id="KW-0812">Transmembrane</keyword>
<evidence type="ECO:0000256" key="12">
    <source>
        <dbReference type="RuleBase" id="RU003848"/>
    </source>
</evidence>
<protein>
    <submittedName>
        <fullName evidence="15">Uncharacterized protein</fullName>
    </submittedName>
</protein>
<accession>A0A2H0LR16</accession>
<sequence length="245" mass="27881">MSILPLIGLQIIVFGAVIFFLKKILYRDTESSINRLDRVYQDMLKKQKDLGQKIEAAEKEYNEKKEEASLVASKLKTEALDEVRKKQDEIIKKAKTEADAIVQKAHDAENKFNRGLEKHFTKNTIDHSVTLLGSAFNEKIIKALHTQFVGNFMERLKDFNLTGVGPHINKITIKSALANKKEELSGIKAMVEQKLGRPVEIEEMVDKNMIVGIMLEFGTLLLDDSLLNHIKEAAENYKKKIDLED</sequence>
<proteinExistence type="inferred from homology"/>
<keyword evidence="7 14" id="KW-0472">Membrane</keyword>
<name>A0A2H0LR16_9BACT</name>
<dbReference type="Proteomes" id="UP000230859">
    <property type="component" value="Unassembled WGS sequence"/>
</dbReference>
<evidence type="ECO:0000256" key="4">
    <source>
        <dbReference type="ARBA" id="ARBA00022781"/>
    </source>
</evidence>
<comment type="subcellular location">
    <subcellularLocation>
        <location evidence="11">Endomembrane system</location>
        <topology evidence="11">Single-pass membrane protein</topology>
    </subcellularLocation>
</comment>
<keyword evidence="13" id="KW-0175">Coiled coil</keyword>
<evidence type="ECO:0000256" key="10">
    <source>
        <dbReference type="ARBA" id="ARBA00025614"/>
    </source>
</evidence>
<keyword evidence="4 12" id="KW-0375">Hydrogen ion transport</keyword>
<evidence type="ECO:0000256" key="13">
    <source>
        <dbReference type="SAM" id="Coils"/>
    </source>
</evidence>
<dbReference type="GO" id="GO:0045259">
    <property type="term" value="C:proton-transporting ATP synthase complex"/>
    <property type="evidence" value="ECO:0007669"/>
    <property type="project" value="UniProtKB-KW"/>
</dbReference>
<organism evidence="15 16">
    <name type="scientific">Candidatus Abzuiibacterium crystallinum</name>
    <dbReference type="NCBI Taxonomy" id="1974748"/>
    <lineage>
        <taxon>Bacteria</taxon>
        <taxon>Pseudomonadati</taxon>
        <taxon>Candidatus Omnitrophota</taxon>
        <taxon>Candidatus Abzuiibacterium</taxon>
    </lineage>
</organism>
<evidence type="ECO:0000256" key="11">
    <source>
        <dbReference type="ARBA" id="ARBA00037847"/>
    </source>
</evidence>
<reference evidence="15 16" key="1">
    <citation type="submission" date="2017-09" db="EMBL/GenBank/DDBJ databases">
        <title>Depth-based differentiation of microbial function through sediment-hosted aquifers and enrichment of novel symbionts in the deep terrestrial subsurface.</title>
        <authorList>
            <person name="Probst A.J."/>
            <person name="Ladd B."/>
            <person name="Jarett J.K."/>
            <person name="Geller-Mcgrath D.E."/>
            <person name="Sieber C.M."/>
            <person name="Emerson J.B."/>
            <person name="Anantharaman K."/>
            <person name="Thomas B.C."/>
            <person name="Malmstrom R."/>
            <person name="Stieglmeier M."/>
            <person name="Klingl A."/>
            <person name="Woyke T."/>
            <person name="Ryan C.M."/>
            <person name="Banfield J.F."/>
        </authorList>
    </citation>
    <scope>NUCLEOTIDE SEQUENCE [LARGE SCALE GENOMIC DNA]</scope>
    <source>
        <strain evidence="15">CG11_big_fil_rev_8_21_14_0_20_45_26</strain>
    </source>
</reference>
<evidence type="ECO:0000256" key="3">
    <source>
        <dbReference type="ARBA" id="ARBA00022692"/>
    </source>
</evidence>
<evidence type="ECO:0000256" key="8">
    <source>
        <dbReference type="ARBA" id="ARBA00023310"/>
    </source>
</evidence>
<dbReference type="InterPro" id="IPR002146">
    <property type="entry name" value="ATP_synth_b/b'su_bac/chlpt"/>
</dbReference>
<dbReference type="GO" id="GO:0046933">
    <property type="term" value="F:proton-transporting ATP synthase activity, rotational mechanism"/>
    <property type="evidence" value="ECO:0007669"/>
    <property type="project" value="InterPro"/>
</dbReference>
<dbReference type="EMBL" id="PCVY01000028">
    <property type="protein sequence ID" value="PIQ86880.1"/>
    <property type="molecule type" value="Genomic_DNA"/>
</dbReference>
<comment type="similarity">
    <text evidence="12">Belongs to the ATPase B chain family.</text>
</comment>
<gene>
    <name evidence="15" type="ORF">COV74_03345</name>
</gene>
<evidence type="ECO:0000256" key="6">
    <source>
        <dbReference type="ARBA" id="ARBA00023065"/>
    </source>
</evidence>
<evidence type="ECO:0000256" key="14">
    <source>
        <dbReference type="SAM" id="Phobius"/>
    </source>
</evidence>